<dbReference type="Proteomes" id="UP001168096">
    <property type="component" value="Unassembled WGS sequence"/>
</dbReference>
<evidence type="ECO:0000313" key="1">
    <source>
        <dbReference type="EMBL" id="MFJ1472484.1"/>
    </source>
</evidence>
<accession>A0ACC7MMH7</accession>
<proteinExistence type="predicted"/>
<gene>
    <name evidence="1" type="ORF">QPK29_032645</name>
</gene>
<name>A0ACC7MMH7_9BURK</name>
<protein>
    <submittedName>
        <fullName evidence="1">FAD-dependent oxidoreductase</fullName>
    </submittedName>
</protein>
<organism evidence="1 2">
    <name type="scientific">Massilia orientalis</name>
    <dbReference type="NCBI Taxonomy" id="3050128"/>
    <lineage>
        <taxon>Bacteria</taxon>
        <taxon>Pseudomonadati</taxon>
        <taxon>Pseudomonadota</taxon>
        <taxon>Betaproteobacteria</taxon>
        <taxon>Burkholderiales</taxon>
        <taxon>Oxalobacteraceae</taxon>
        <taxon>Telluria group</taxon>
        <taxon>Massilia</taxon>
    </lineage>
</organism>
<keyword evidence="2" id="KW-1185">Reference proteome</keyword>
<sequence length="499" mass="54471">MSGDTGKPNFKGRRLFLGAAAALPATSVLGAKPPHGQPSVPPSAKSVLDTKHSACDAQRGKHKFDADVIVIGAGFAGVTAARELGVEGNKVILLEASTRLGGRTYSGHFAGQNVEYGGAWVHWAEPHVWAEVERYGHGVEEEQIANVDRALVMLPDGRVKELTTEQLDAYDKDGMDKFTAGARELFPRPYEPLTNPKVRELENISAADHIAKLGLNEVQTAILNAEMTLYGAGPISEYSYLAFVKCFSCMSWDYYTFNDADRRYRIGKGGTLGLLKSMIQHSKAEVRFSSAVNQVRQERDHVIVTTEDGRKVTARAVVVTVPTNTYKRIQFIPALSPAKRKYIDQGEMSNGAKVFVQLEKNYGNTFAFCADPNPLTVVQTIKNSDEVGTILSITPGRRKLIDINDADEVEKQVQRLFPNAKLVGLSGYDWANDPYSQQAWGAYRVGQMSLAQELAVPEGRVFLAGASTAGGLNEYIDGAVESGLRAGRQVRELFSRSPA</sequence>
<comment type="caution">
    <text evidence="1">The sequence shown here is derived from an EMBL/GenBank/DDBJ whole genome shotgun (WGS) entry which is preliminary data.</text>
</comment>
<evidence type="ECO:0000313" key="2">
    <source>
        <dbReference type="Proteomes" id="UP001168096"/>
    </source>
</evidence>
<dbReference type="EMBL" id="JASNRB020000050">
    <property type="protein sequence ID" value="MFJ1472484.1"/>
    <property type="molecule type" value="Genomic_DNA"/>
</dbReference>
<reference evidence="1" key="1">
    <citation type="submission" date="2024-11" db="EMBL/GenBank/DDBJ databases">
        <title>Description of Massilia orientalis sp. nov., isolated from rhizosphere soil of Ageratina adenophora.</title>
        <authorList>
            <person name="Wang Y."/>
        </authorList>
    </citation>
    <scope>NUCLEOTIDE SEQUENCE</scope>
    <source>
        <strain evidence="1">YIM B02787</strain>
    </source>
</reference>